<organism evidence="1 2">
    <name type="scientific">Paracoccus benzoatiresistens</name>
    <dbReference type="NCBI Taxonomy" id="2997341"/>
    <lineage>
        <taxon>Bacteria</taxon>
        <taxon>Pseudomonadati</taxon>
        <taxon>Pseudomonadota</taxon>
        <taxon>Alphaproteobacteria</taxon>
        <taxon>Rhodobacterales</taxon>
        <taxon>Paracoccaceae</taxon>
        <taxon>Paracoccus</taxon>
    </lineage>
</organism>
<protein>
    <submittedName>
        <fullName evidence="1">Uncharacterized protein</fullName>
    </submittedName>
</protein>
<dbReference type="RefSeq" id="WP_268940101.1">
    <property type="nucleotide sequence ID" value="NZ_JAPTYD010000001.1"/>
</dbReference>
<evidence type="ECO:0000313" key="2">
    <source>
        <dbReference type="Proteomes" id="UP001149822"/>
    </source>
</evidence>
<name>A0ABT4IZ00_9RHOB</name>
<comment type="caution">
    <text evidence="1">The sequence shown here is derived from an EMBL/GenBank/DDBJ whole genome shotgun (WGS) entry which is preliminary data.</text>
</comment>
<accession>A0ABT4IZ00</accession>
<proteinExistence type="predicted"/>
<keyword evidence="2" id="KW-1185">Reference proteome</keyword>
<dbReference type="Proteomes" id="UP001149822">
    <property type="component" value="Unassembled WGS sequence"/>
</dbReference>
<reference evidence="1" key="1">
    <citation type="submission" date="2022-12" db="EMBL/GenBank/DDBJ databases">
        <title>Paracoccus sp. EF6 isolated from a lake water.</title>
        <authorList>
            <person name="Liu H."/>
        </authorList>
    </citation>
    <scope>NUCLEOTIDE SEQUENCE</scope>
    <source>
        <strain evidence="1">EF6</strain>
    </source>
</reference>
<dbReference type="EMBL" id="JAPTYD010000001">
    <property type="protein sequence ID" value="MCZ0960090.1"/>
    <property type="molecule type" value="Genomic_DNA"/>
</dbReference>
<sequence length="65" mass="6901">MIWVSRDLDGFAGGSGGAGRASPFNPRLCPNERIHVPQETGFSRLTRARASLPPAQGRLITPKAG</sequence>
<gene>
    <name evidence="1" type="ORF">OU682_00485</name>
</gene>
<evidence type="ECO:0000313" key="1">
    <source>
        <dbReference type="EMBL" id="MCZ0960090.1"/>
    </source>
</evidence>